<dbReference type="Proteomes" id="UP000215145">
    <property type="component" value="Unassembled WGS sequence"/>
</dbReference>
<keyword evidence="3" id="KW-1185">Reference proteome</keyword>
<keyword evidence="1" id="KW-1133">Transmembrane helix</keyword>
<reference evidence="2 3" key="1">
    <citation type="submission" date="2017-07" db="EMBL/GenBank/DDBJ databases">
        <title>Paenibacillus herberti R33 genome sequencing and assembly.</title>
        <authorList>
            <person name="Su W."/>
        </authorList>
    </citation>
    <scope>NUCLEOTIDE SEQUENCE [LARGE SCALE GENOMIC DNA]</scope>
    <source>
        <strain evidence="2 3">R33</strain>
    </source>
</reference>
<protein>
    <submittedName>
        <fullName evidence="2">Uncharacterized protein</fullName>
    </submittedName>
</protein>
<evidence type="ECO:0000256" key="1">
    <source>
        <dbReference type="SAM" id="Phobius"/>
    </source>
</evidence>
<comment type="caution">
    <text evidence="2">The sequence shown here is derived from an EMBL/GenBank/DDBJ whole genome shotgun (WGS) entry which is preliminary data.</text>
</comment>
<sequence>MRGNDRAAFVTTIRAWIVVFIAAGIALFSIAVPSLLASDTYGSHESLASMRWDNKDDSMSNHQHGASVPAFNKGSGGAWQTAQAILSTAGLTAIVIVSAIVMLRIRFWRQPPQMSLMMACMGLAMAAGLSGGAILSILLASFTLPAIGSAVAAAAAGYYAGNRHGVVPAVEGLFAGIMGGLMGPMLGYMALSEHPFAVVLFSLGFFIVSLRLGNRLLRESCRGSAHSLTESKRAR</sequence>
<feature type="transmembrane region" description="Helical" evidence="1">
    <location>
        <begin position="12"/>
        <end position="36"/>
    </location>
</feature>
<organism evidence="2 3">
    <name type="scientific">Paenibacillus herberti</name>
    <dbReference type="NCBI Taxonomy" id="1619309"/>
    <lineage>
        <taxon>Bacteria</taxon>
        <taxon>Bacillati</taxon>
        <taxon>Bacillota</taxon>
        <taxon>Bacilli</taxon>
        <taxon>Bacillales</taxon>
        <taxon>Paenibacillaceae</taxon>
        <taxon>Paenibacillus</taxon>
    </lineage>
</organism>
<keyword evidence="1" id="KW-0472">Membrane</keyword>
<evidence type="ECO:0000313" key="3">
    <source>
        <dbReference type="Proteomes" id="UP000215145"/>
    </source>
</evidence>
<proteinExistence type="predicted"/>
<name>A0A229P123_9BACL</name>
<accession>A0A229P123</accession>
<feature type="transmembrane region" description="Helical" evidence="1">
    <location>
        <begin position="173"/>
        <end position="190"/>
    </location>
</feature>
<feature type="transmembrane region" description="Helical" evidence="1">
    <location>
        <begin position="84"/>
        <end position="103"/>
    </location>
</feature>
<dbReference type="AlphaFoldDB" id="A0A229P123"/>
<dbReference type="EMBL" id="NMUQ01000001">
    <property type="protein sequence ID" value="OXM15933.1"/>
    <property type="molecule type" value="Genomic_DNA"/>
</dbReference>
<evidence type="ECO:0000313" key="2">
    <source>
        <dbReference type="EMBL" id="OXM15933.1"/>
    </source>
</evidence>
<feature type="transmembrane region" description="Helical" evidence="1">
    <location>
        <begin position="115"/>
        <end position="138"/>
    </location>
</feature>
<feature type="transmembrane region" description="Helical" evidence="1">
    <location>
        <begin position="196"/>
        <end position="213"/>
    </location>
</feature>
<keyword evidence="1" id="KW-0812">Transmembrane</keyword>
<feature type="transmembrane region" description="Helical" evidence="1">
    <location>
        <begin position="144"/>
        <end position="161"/>
    </location>
</feature>
<gene>
    <name evidence="2" type="ORF">CGZ75_04280</name>
</gene>